<dbReference type="AlphaFoldDB" id="A0AAW0ZDP6"/>
<comment type="similarity">
    <text evidence="1">Belongs to the ADISSP family.</text>
</comment>
<evidence type="ECO:0000313" key="3">
    <source>
        <dbReference type="EMBL" id="KAK9295641.1"/>
    </source>
</evidence>
<reference evidence="3 4" key="1">
    <citation type="submission" date="2024-05" db="EMBL/GenBank/DDBJ databases">
        <title>The nuclear and mitochondrial genome assemblies of Tetragonisca angustula (Apidae: Meliponini), a tiny yet remarkable pollinator in the Neotropics.</title>
        <authorList>
            <person name="Ferrari R."/>
            <person name="Ricardo P.C."/>
            <person name="Dias F.C."/>
            <person name="Araujo N.S."/>
            <person name="Soares D.O."/>
            <person name="Zhou Q.-S."/>
            <person name="Zhu C.-D."/>
            <person name="Coutinho L."/>
            <person name="Airas M.C."/>
            <person name="Batista T.M."/>
        </authorList>
    </citation>
    <scope>NUCLEOTIDE SEQUENCE [LARGE SCALE GENOMIC DNA]</scope>
    <source>
        <strain evidence="3">ASF017062</strain>
        <tissue evidence="3">Abdomen</tissue>
    </source>
</reference>
<proteinExistence type="inferred from homology"/>
<dbReference type="InterPro" id="IPR026794">
    <property type="entry name" value="ADISSP"/>
</dbReference>
<comment type="caution">
    <text evidence="3">The sequence shown here is derived from an EMBL/GenBank/DDBJ whole genome shotgun (WGS) entry which is preliminary data.</text>
</comment>
<dbReference type="PANTHER" id="PTHR13287">
    <property type="entry name" value="ADIPOSE-SECRETED SIGNALING PROTEIN"/>
    <property type="match status" value="1"/>
</dbReference>
<accession>A0AAW0ZDP6</accession>
<sequence>MLNYNVATTYEHHVHFSGGSSLGKDNNIMVQPQRHGQIDAHLGFLQLYHRYHVEFSIPWNLCTHRERRSSAPAVVTGPHNPNCHVIDMIHEKEGLKLKIELLAYKEKILKEEVQIMCCKNGTPLKIQLNTRVLGKDKGRPLLRNGIRSIGVEQSNEDEVLGTKLRASLSMQNQQSL</sequence>
<gene>
    <name evidence="3" type="ORF">QLX08_010071</name>
</gene>
<dbReference type="EMBL" id="JAWNGG020000246">
    <property type="protein sequence ID" value="KAK9295641.1"/>
    <property type="molecule type" value="Genomic_DNA"/>
</dbReference>
<name>A0AAW0ZDP6_9HYME</name>
<dbReference type="Proteomes" id="UP001432146">
    <property type="component" value="Unassembled WGS sequence"/>
</dbReference>
<organism evidence="3 4">
    <name type="scientific">Tetragonisca angustula</name>
    <dbReference type="NCBI Taxonomy" id="166442"/>
    <lineage>
        <taxon>Eukaryota</taxon>
        <taxon>Metazoa</taxon>
        <taxon>Ecdysozoa</taxon>
        <taxon>Arthropoda</taxon>
        <taxon>Hexapoda</taxon>
        <taxon>Insecta</taxon>
        <taxon>Pterygota</taxon>
        <taxon>Neoptera</taxon>
        <taxon>Endopterygota</taxon>
        <taxon>Hymenoptera</taxon>
        <taxon>Apocrita</taxon>
        <taxon>Aculeata</taxon>
        <taxon>Apoidea</taxon>
        <taxon>Anthophila</taxon>
        <taxon>Apidae</taxon>
        <taxon>Tetragonisca</taxon>
    </lineage>
</organism>
<dbReference type="Pfam" id="PF15006">
    <property type="entry name" value="DUF4517"/>
    <property type="match status" value="1"/>
</dbReference>
<evidence type="ECO:0000256" key="1">
    <source>
        <dbReference type="ARBA" id="ARBA00035018"/>
    </source>
</evidence>
<evidence type="ECO:0000313" key="4">
    <source>
        <dbReference type="Proteomes" id="UP001432146"/>
    </source>
</evidence>
<protein>
    <recommendedName>
        <fullName evidence="2">Adipose-secreted signaling protein</fullName>
    </recommendedName>
</protein>
<keyword evidence="4" id="KW-1185">Reference proteome</keyword>
<evidence type="ECO:0000256" key="2">
    <source>
        <dbReference type="ARBA" id="ARBA00035300"/>
    </source>
</evidence>
<dbReference type="PANTHER" id="PTHR13287:SF2">
    <property type="entry name" value="ADIPOSE-SECRETED SIGNALING PROTEIN"/>
    <property type="match status" value="1"/>
</dbReference>